<evidence type="ECO:0000256" key="9">
    <source>
        <dbReference type="ARBA" id="ARBA00023136"/>
    </source>
</evidence>
<dbReference type="EC" id="2.3.1.-" evidence="11"/>
<keyword evidence="4 11" id="KW-0808">Transferase</keyword>
<feature type="transmembrane region" description="Helical" evidence="11">
    <location>
        <begin position="53"/>
        <end position="81"/>
    </location>
</feature>
<keyword evidence="13" id="KW-1185">Reference proteome</keyword>
<protein>
    <recommendedName>
        <fullName evidence="11">Acyltransferase</fullName>
        <ecNumber evidence="11">2.3.1.-</ecNumber>
    </recommendedName>
</protein>
<evidence type="ECO:0000256" key="8">
    <source>
        <dbReference type="ARBA" id="ARBA00023098"/>
    </source>
</evidence>
<evidence type="ECO:0000313" key="13">
    <source>
        <dbReference type="Proteomes" id="UP001396334"/>
    </source>
</evidence>
<evidence type="ECO:0000256" key="3">
    <source>
        <dbReference type="ARBA" id="ARBA00022516"/>
    </source>
</evidence>
<evidence type="ECO:0000256" key="1">
    <source>
        <dbReference type="ARBA" id="ARBA00004477"/>
    </source>
</evidence>
<dbReference type="EMBL" id="JBBPBN010000004">
    <property type="protein sequence ID" value="KAK9040273.1"/>
    <property type="molecule type" value="Genomic_DNA"/>
</dbReference>
<dbReference type="Proteomes" id="UP001396334">
    <property type="component" value="Unassembled WGS sequence"/>
</dbReference>
<comment type="caution">
    <text evidence="12">The sequence shown here is derived from an EMBL/GenBank/DDBJ whole genome shotgun (WGS) entry which is preliminary data.</text>
</comment>
<dbReference type="PANTHER" id="PTHR12317:SF63">
    <property type="entry name" value="DIACYLGLYCEROL O-ACYLTRANSFERASE 2"/>
    <property type="match status" value="1"/>
</dbReference>
<keyword evidence="10" id="KW-0012">Acyltransferase</keyword>
<reference evidence="12 13" key="1">
    <citation type="journal article" date="2024" name="G3 (Bethesda)">
        <title>Genome assembly of Hibiscus sabdariffa L. provides insights into metabolisms of medicinal natural products.</title>
        <authorList>
            <person name="Kim T."/>
        </authorList>
    </citation>
    <scope>NUCLEOTIDE SEQUENCE [LARGE SCALE GENOMIC DNA]</scope>
    <source>
        <strain evidence="12">TK-2024</strain>
        <tissue evidence="12">Old leaves</tissue>
    </source>
</reference>
<accession>A0ABR2TS40</accession>
<gene>
    <name evidence="12" type="ORF">V6N11_015446</name>
</gene>
<evidence type="ECO:0000256" key="4">
    <source>
        <dbReference type="ARBA" id="ARBA00022679"/>
    </source>
</evidence>
<evidence type="ECO:0000256" key="7">
    <source>
        <dbReference type="ARBA" id="ARBA00022989"/>
    </source>
</evidence>
<keyword evidence="3" id="KW-0444">Lipid biosynthesis</keyword>
<keyword evidence="6 11" id="KW-0256">Endoplasmic reticulum</keyword>
<evidence type="ECO:0000256" key="6">
    <source>
        <dbReference type="ARBA" id="ARBA00022824"/>
    </source>
</evidence>
<evidence type="ECO:0000313" key="12">
    <source>
        <dbReference type="EMBL" id="KAK9040273.1"/>
    </source>
</evidence>
<comment type="caution">
    <text evidence="11">Lacks conserved residue(s) required for the propagation of feature annotation.</text>
</comment>
<evidence type="ECO:0000256" key="2">
    <source>
        <dbReference type="ARBA" id="ARBA00005420"/>
    </source>
</evidence>
<sequence length="319" mass="36340">MAEEREERQAAATAAAAAGTGYREFSGKDEFPSNMFHGILAISLWLGPMHFNFFLLLLSFLFFPFSKFLMVAGFLWVFMVVPIDPHSKRGRRLCSYICKHICSYFPITLHVEDIHAFSPDRAYVFGYEPHSVFPIGAFALAELAGLMPLPKMKFLASSVVFHTPFLRHIWTWSGVAPVSRKTFYSLLEAGYSCILIVFLNARRGFVRVAIETGCPLVPVFCFGQSYIYDWWKPGGNLFLQLSRALKFTPILFWGTFGTHLPYQRPMHVVVGKPIELNKNPKPTAEEVQQVHGQFVQALQDLFERHKARVGYAHLPLRIL</sequence>
<dbReference type="Pfam" id="PF03982">
    <property type="entry name" value="DAGAT"/>
    <property type="match status" value="1"/>
</dbReference>
<keyword evidence="8" id="KW-0443">Lipid metabolism</keyword>
<comment type="subcellular location">
    <subcellularLocation>
        <location evidence="1 11">Endoplasmic reticulum membrane</location>
        <topology evidence="1 11">Multi-pass membrane protein</topology>
    </subcellularLocation>
</comment>
<dbReference type="PANTHER" id="PTHR12317">
    <property type="entry name" value="DIACYLGLYCEROL O-ACYLTRANSFERASE"/>
    <property type="match status" value="1"/>
</dbReference>
<keyword evidence="5 11" id="KW-0812">Transmembrane</keyword>
<organism evidence="12 13">
    <name type="scientific">Hibiscus sabdariffa</name>
    <name type="common">roselle</name>
    <dbReference type="NCBI Taxonomy" id="183260"/>
    <lineage>
        <taxon>Eukaryota</taxon>
        <taxon>Viridiplantae</taxon>
        <taxon>Streptophyta</taxon>
        <taxon>Embryophyta</taxon>
        <taxon>Tracheophyta</taxon>
        <taxon>Spermatophyta</taxon>
        <taxon>Magnoliopsida</taxon>
        <taxon>eudicotyledons</taxon>
        <taxon>Gunneridae</taxon>
        <taxon>Pentapetalae</taxon>
        <taxon>rosids</taxon>
        <taxon>malvids</taxon>
        <taxon>Malvales</taxon>
        <taxon>Malvaceae</taxon>
        <taxon>Malvoideae</taxon>
        <taxon>Hibiscus</taxon>
    </lineage>
</organism>
<name>A0ABR2TS40_9ROSI</name>
<keyword evidence="7 11" id="KW-1133">Transmembrane helix</keyword>
<comment type="similarity">
    <text evidence="2 11">Belongs to the diacylglycerol acyltransferase family.</text>
</comment>
<evidence type="ECO:0000256" key="10">
    <source>
        <dbReference type="ARBA" id="ARBA00023315"/>
    </source>
</evidence>
<dbReference type="SUPFAM" id="SSF69593">
    <property type="entry name" value="Glycerol-3-phosphate (1)-acyltransferase"/>
    <property type="match status" value="1"/>
</dbReference>
<keyword evidence="9 11" id="KW-0472">Membrane</keyword>
<evidence type="ECO:0000256" key="11">
    <source>
        <dbReference type="RuleBase" id="RU367023"/>
    </source>
</evidence>
<evidence type="ECO:0000256" key="5">
    <source>
        <dbReference type="ARBA" id="ARBA00022692"/>
    </source>
</evidence>
<proteinExistence type="inferred from homology"/>
<dbReference type="InterPro" id="IPR007130">
    <property type="entry name" value="DAGAT"/>
</dbReference>